<name>A0A9W7GFU1_9STRA</name>
<dbReference type="Proteomes" id="UP001165065">
    <property type="component" value="Unassembled WGS sequence"/>
</dbReference>
<feature type="compositionally biased region" description="Polar residues" evidence="1">
    <location>
        <begin position="228"/>
        <end position="241"/>
    </location>
</feature>
<keyword evidence="3" id="KW-1185">Reference proteome</keyword>
<evidence type="ECO:0000313" key="2">
    <source>
        <dbReference type="EMBL" id="GMI44617.1"/>
    </source>
</evidence>
<feature type="compositionally biased region" description="Polar residues" evidence="1">
    <location>
        <begin position="264"/>
        <end position="283"/>
    </location>
</feature>
<feature type="region of interest" description="Disordered" evidence="1">
    <location>
        <begin position="228"/>
        <end position="289"/>
    </location>
</feature>
<accession>A0A9W7GFU1</accession>
<reference evidence="3" key="1">
    <citation type="journal article" date="2023" name="Commun. Biol.">
        <title>Genome analysis of Parmales, the sister group of diatoms, reveals the evolutionary specialization of diatoms from phago-mixotrophs to photoautotrophs.</title>
        <authorList>
            <person name="Ban H."/>
            <person name="Sato S."/>
            <person name="Yoshikawa S."/>
            <person name="Yamada K."/>
            <person name="Nakamura Y."/>
            <person name="Ichinomiya M."/>
            <person name="Sato N."/>
            <person name="Blanc-Mathieu R."/>
            <person name="Endo H."/>
            <person name="Kuwata A."/>
            <person name="Ogata H."/>
        </authorList>
    </citation>
    <scope>NUCLEOTIDE SEQUENCE [LARGE SCALE GENOMIC DNA]</scope>
</reference>
<comment type="caution">
    <text evidence="2">The sequence shown here is derived from an EMBL/GenBank/DDBJ whole genome shotgun (WGS) entry which is preliminary data.</text>
</comment>
<dbReference type="AlphaFoldDB" id="A0A9W7GFU1"/>
<dbReference type="EMBL" id="BRYA01000221">
    <property type="protein sequence ID" value="GMI44617.1"/>
    <property type="molecule type" value="Genomic_DNA"/>
</dbReference>
<gene>
    <name evidence="2" type="ORF">TrCOL_g349</name>
</gene>
<sequence>MTDVSNMSERRLLEKVRKMNEESSKANLYGTRDGGDFSFLSQQQTRDFEASITDIMVLMERVKKSQKSMTMTRRKEKKSKAELDGRSFRLMMSKPTKHLKKWVSSTHLSGELATALRAPTDADASGSIYSPWRDLPRTKEGQAKMAQETLASFKPGEIGKLFGEPPIETCSDSYQMMLERHLVKAVDRVRKEYGYMPWGTVKHSELKGNVGRDLAALEERLEHCLSAQSLRSVPHQTNGSGLRSGPSGELFSRGETVSVDDQARSLSGSASTPILKNASSSTPLLPVIK</sequence>
<evidence type="ECO:0000313" key="3">
    <source>
        <dbReference type="Proteomes" id="UP001165065"/>
    </source>
</evidence>
<dbReference type="OrthoDB" id="193511at2759"/>
<organism evidence="2 3">
    <name type="scientific">Triparma columacea</name>
    <dbReference type="NCBI Taxonomy" id="722753"/>
    <lineage>
        <taxon>Eukaryota</taxon>
        <taxon>Sar</taxon>
        <taxon>Stramenopiles</taxon>
        <taxon>Ochrophyta</taxon>
        <taxon>Bolidophyceae</taxon>
        <taxon>Parmales</taxon>
        <taxon>Triparmaceae</taxon>
        <taxon>Triparma</taxon>
    </lineage>
</organism>
<proteinExistence type="predicted"/>
<protein>
    <submittedName>
        <fullName evidence="2">Uncharacterized protein</fullName>
    </submittedName>
</protein>
<evidence type="ECO:0000256" key="1">
    <source>
        <dbReference type="SAM" id="MobiDB-lite"/>
    </source>
</evidence>